<evidence type="ECO:0000259" key="5">
    <source>
        <dbReference type="PROSITE" id="PS50893"/>
    </source>
</evidence>
<name>A0ABT5MAB2_9BURK</name>
<dbReference type="InterPro" id="IPR003439">
    <property type="entry name" value="ABC_transporter-like_ATP-bd"/>
</dbReference>
<dbReference type="SUPFAM" id="SSF50331">
    <property type="entry name" value="MOP-like"/>
    <property type="match status" value="1"/>
</dbReference>
<protein>
    <submittedName>
        <fullName evidence="6">ATP-binding cassette domain-containing protein</fullName>
    </submittedName>
</protein>
<dbReference type="Gene3D" id="2.40.50.100">
    <property type="match status" value="1"/>
</dbReference>
<keyword evidence="2" id="KW-1003">Cell membrane</keyword>
<keyword evidence="1" id="KW-0813">Transport</keyword>
<accession>A0ABT5MAB2</accession>
<reference evidence="6 7" key="1">
    <citation type="submission" date="2023-02" db="EMBL/GenBank/DDBJ databases">
        <title>Bacterial whole genome sequence for Curvibacter sp. HBC28.</title>
        <authorList>
            <person name="Le V."/>
            <person name="Ko S.-R."/>
            <person name="Ahn C.-Y."/>
            <person name="Oh H.-M."/>
        </authorList>
    </citation>
    <scope>NUCLEOTIDE SEQUENCE [LARGE SCALE GENOMIC DNA]</scope>
    <source>
        <strain evidence="6 7">HBC28</strain>
    </source>
</reference>
<dbReference type="RefSeq" id="WP_273925040.1">
    <property type="nucleotide sequence ID" value="NZ_JAQSIO010000001.1"/>
</dbReference>
<dbReference type="PROSITE" id="PS00211">
    <property type="entry name" value="ABC_TRANSPORTER_1"/>
    <property type="match status" value="1"/>
</dbReference>
<dbReference type="PROSITE" id="PS50893">
    <property type="entry name" value="ABC_TRANSPORTER_2"/>
    <property type="match status" value="1"/>
</dbReference>
<dbReference type="Gene3D" id="3.40.50.300">
    <property type="entry name" value="P-loop containing nucleotide triphosphate hydrolases"/>
    <property type="match status" value="1"/>
</dbReference>
<dbReference type="InterPro" id="IPR027417">
    <property type="entry name" value="P-loop_NTPase"/>
</dbReference>
<keyword evidence="2" id="KW-0472">Membrane</keyword>
<evidence type="ECO:0000256" key="2">
    <source>
        <dbReference type="ARBA" id="ARBA00022475"/>
    </source>
</evidence>
<dbReference type="GO" id="GO:0005524">
    <property type="term" value="F:ATP binding"/>
    <property type="evidence" value="ECO:0007669"/>
    <property type="project" value="UniProtKB-KW"/>
</dbReference>
<gene>
    <name evidence="6" type="ORF">PSQ39_02645</name>
</gene>
<dbReference type="SMART" id="SM00382">
    <property type="entry name" value="AAA"/>
    <property type="match status" value="1"/>
</dbReference>
<evidence type="ECO:0000256" key="4">
    <source>
        <dbReference type="ARBA" id="ARBA00022840"/>
    </source>
</evidence>
<evidence type="ECO:0000313" key="7">
    <source>
        <dbReference type="Proteomes" id="UP001528672"/>
    </source>
</evidence>
<dbReference type="EMBL" id="JAQSIO010000001">
    <property type="protein sequence ID" value="MDD0813522.1"/>
    <property type="molecule type" value="Genomic_DNA"/>
</dbReference>
<dbReference type="InterPro" id="IPR008995">
    <property type="entry name" value="Mo/tungstate-bd_C_term_dom"/>
</dbReference>
<keyword evidence="4 6" id="KW-0067">ATP-binding</keyword>
<comment type="caution">
    <text evidence="6">The sequence shown here is derived from an EMBL/GenBank/DDBJ whole genome shotgun (WGS) entry which is preliminary data.</text>
</comment>
<keyword evidence="3" id="KW-0547">Nucleotide-binding</keyword>
<keyword evidence="7" id="KW-1185">Reference proteome</keyword>
<organism evidence="6 7">
    <name type="scientific">Curvibacter microcysteis</name>
    <dbReference type="NCBI Taxonomy" id="3026419"/>
    <lineage>
        <taxon>Bacteria</taxon>
        <taxon>Pseudomonadati</taxon>
        <taxon>Pseudomonadota</taxon>
        <taxon>Betaproteobacteria</taxon>
        <taxon>Burkholderiales</taxon>
        <taxon>Comamonadaceae</taxon>
        <taxon>Curvibacter</taxon>
    </lineage>
</organism>
<dbReference type="Proteomes" id="UP001528672">
    <property type="component" value="Unassembled WGS sequence"/>
</dbReference>
<evidence type="ECO:0000256" key="3">
    <source>
        <dbReference type="ARBA" id="ARBA00022741"/>
    </source>
</evidence>
<proteinExistence type="predicted"/>
<dbReference type="InterPro" id="IPR017871">
    <property type="entry name" value="ABC_transporter-like_CS"/>
</dbReference>
<sequence>MLSIQHITKRYRAQAVLRGIALDVAPGEFISLLGPSGCGKTTLLRILCGIESPDTGSLTLRGQDITAWPAAQRRFGVVFQSYALFPNLSAAQNVAFGLQDLPRAQRAERVAEMLALVGLGDQGHKLPSQLSGGQQQRVALARALAPRPELLLLDEPLSALDAQVRGGLQAEIRRLQQQLGITTVMVTHDQDEALSMADRVVVMHEGRIEQQGTPQQLYARPETRFVAGFVGRMNLLPARVVAADTLEVGSTRLHGDTRAYRTGSTLLLGLRPEAVQLQSAPAANQPLPANSVRARLVEAQFHGPTALLRLHCDSLQATLDAQWPTGADARLPEWLQGDLLLSLPAPALHALPLPESVRRVA</sequence>
<dbReference type="PANTHER" id="PTHR42781">
    <property type="entry name" value="SPERMIDINE/PUTRESCINE IMPORT ATP-BINDING PROTEIN POTA"/>
    <property type="match status" value="1"/>
</dbReference>
<evidence type="ECO:0000256" key="1">
    <source>
        <dbReference type="ARBA" id="ARBA00022448"/>
    </source>
</evidence>
<dbReference type="SUPFAM" id="SSF52540">
    <property type="entry name" value="P-loop containing nucleoside triphosphate hydrolases"/>
    <property type="match status" value="1"/>
</dbReference>
<dbReference type="Pfam" id="PF00005">
    <property type="entry name" value="ABC_tran"/>
    <property type="match status" value="1"/>
</dbReference>
<feature type="domain" description="ABC transporter" evidence="5">
    <location>
        <begin position="2"/>
        <end position="230"/>
    </location>
</feature>
<evidence type="ECO:0000313" key="6">
    <source>
        <dbReference type="EMBL" id="MDD0813522.1"/>
    </source>
</evidence>
<dbReference type="InterPro" id="IPR003593">
    <property type="entry name" value="AAA+_ATPase"/>
</dbReference>
<dbReference type="InterPro" id="IPR050093">
    <property type="entry name" value="ABC_SmlMolc_Importer"/>
</dbReference>
<dbReference type="PANTHER" id="PTHR42781:SF4">
    <property type="entry name" value="SPERMIDINE_PUTRESCINE IMPORT ATP-BINDING PROTEIN POTA"/>
    <property type="match status" value="1"/>
</dbReference>